<dbReference type="InterPro" id="IPR021451">
    <property type="entry name" value="DUF3102"/>
</dbReference>
<proteinExistence type="predicted"/>
<dbReference type="AlphaFoldDB" id="A0A316D4A6"/>
<dbReference type="Proteomes" id="UP000245634">
    <property type="component" value="Unassembled WGS sequence"/>
</dbReference>
<comment type="caution">
    <text evidence="2">The sequence shown here is derived from an EMBL/GenBank/DDBJ whole genome shotgun (WGS) entry which is preliminary data.</text>
</comment>
<dbReference type="Gene3D" id="1.10.287.1490">
    <property type="match status" value="1"/>
</dbReference>
<evidence type="ECO:0008006" key="4">
    <source>
        <dbReference type="Google" id="ProtNLM"/>
    </source>
</evidence>
<reference evidence="2 3" key="1">
    <citation type="submission" date="2018-05" db="EMBL/GenBank/DDBJ databases">
        <title>Genomic Encyclopedia of Type Strains, Phase IV (KMG-IV): sequencing the most valuable type-strain genomes for metagenomic binning, comparative biology and taxonomic classification.</title>
        <authorList>
            <person name="Goeker M."/>
        </authorList>
    </citation>
    <scope>NUCLEOTIDE SEQUENCE [LARGE SCALE GENOMIC DNA]</scope>
    <source>
        <strain evidence="2 3">DSM 18773</strain>
    </source>
</reference>
<feature type="region of interest" description="Disordered" evidence="1">
    <location>
        <begin position="115"/>
        <end position="214"/>
    </location>
</feature>
<organism evidence="2 3">
    <name type="scientific">Tumebacillus permanentifrigoris</name>
    <dbReference type="NCBI Taxonomy" id="378543"/>
    <lineage>
        <taxon>Bacteria</taxon>
        <taxon>Bacillati</taxon>
        <taxon>Bacillota</taxon>
        <taxon>Bacilli</taxon>
        <taxon>Bacillales</taxon>
        <taxon>Alicyclobacillaceae</taxon>
        <taxon>Tumebacillus</taxon>
    </lineage>
</organism>
<dbReference type="OrthoDB" id="1690026at2"/>
<dbReference type="EMBL" id="QGGL01000024">
    <property type="protein sequence ID" value="PWK05262.1"/>
    <property type="molecule type" value="Genomic_DNA"/>
</dbReference>
<protein>
    <recommendedName>
        <fullName evidence="4">DUF3102 family protein</fullName>
    </recommendedName>
</protein>
<evidence type="ECO:0000313" key="2">
    <source>
        <dbReference type="EMBL" id="PWK05262.1"/>
    </source>
</evidence>
<evidence type="ECO:0000256" key="1">
    <source>
        <dbReference type="SAM" id="MobiDB-lite"/>
    </source>
</evidence>
<dbReference type="RefSeq" id="WP_109691132.1">
    <property type="nucleotide sequence ID" value="NZ_QGGL01000024.1"/>
</dbReference>
<feature type="compositionally biased region" description="Basic and acidic residues" evidence="1">
    <location>
        <begin position="124"/>
        <end position="199"/>
    </location>
</feature>
<evidence type="ECO:0000313" key="3">
    <source>
        <dbReference type="Proteomes" id="UP000245634"/>
    </source>
</evidence>
<keyword evidence="3" id="KW-1185">Reference proteome</keyword>
<accession>A0A316D4A6</accession>
<name>A0A316D4A6_9BACL</name>
<sequence length="336" mass="37642">MSAELTVTRTPEAIASEINGIKNVAKAVFLASSVEIGRCLVEAKSQLAHGEWGKWLEKSVDYSQSTANNLMKLYNEYGDSAKIQESQAFGNLSYTKAMTLLGVPAEDREQFVADHDVEGMSSRELQKAVSDLKEAEERVKAAEETAEREREARSKVEAEAEKERQAREALERKHQQERDARKQLEEQSQERATEVEQLKEQLSAAVDSGDTEAVQQLETALGEKETKLTEFAEQLDASKAEIKRLEKELKKKPIETTVVEVEKIPSVVETELAELRAKVAKHSEDETIIKFKVCFNGVTDKFKDLLSALNAVPEAERANLKRKIFGMIGKMNEALK</sequence>
<dbReference type="Pfam" id="PF11300">
    <property type="entry name" value="DUF3102"/>
    <property type="match status" value="1"/>
</dbReference>
<gene>
    <name evidence="2" type="ORF">C7459_12411</name>
</gene>